<dbReference type="EMBL" id="AWWV01011551">
    <property type="protein sequence ID" value="OMO71718.1"/>
    <property type="molecule type" value="Genomic_DNA"/>
</dbReference>
<dbReference type="OrthoDB" id="10438178at2759"/>
<dbReference type="Gramene" id="OMO71718">
    <property type="protein sequence ID" value="OMO71718"/>
    <property type="gene ID" value="CCACVL1_18090"/>
</dbReference>
<proteinExistence type="predicted"/>
<name>A0A1R3HN34_COCAP</name>
<keyword evidence="2" id="KW-1185">Reference proteome</keyword>
<comment type="caution">
    <text evidence="1">The sequence shown here is derived from an EMBL/GenBank/DDBJ whole genome shotgun (WGS) entry which is preliminary data.</text>
</comment>
<dbReference type="AlphaFoldDB" id="A0A1R3HN34"/>
<sequence length="166" mass="18700">MVEVEAAVNAAMLAFKEHGNNAAMIEYAAKEAQAASAKGKANLPVKLDEFGYSDMQTNSIEEYCRAQPYPPLRQMKILIFNAPGASNPEFIYTYAEICFEHFAGFVIITETRLTEPHSKSMNFTASTSLEPMGHFGSSWFVWNTNRINFRIIARTHKLTFKISFKS</sequence>
<gene>
    <name evidence="1" type="ORF">CCACVL1_18090</name>
</gene>
<reference evidence="1 2" key="1">
    <citation type="submission" date="2013-09" db="EMBL/GenBank/DDBJ databases">
        <title>Corchorus capsularis genome sequencing.</title>
        <authorList>
            <person name="Alam M."/>
            <person name="Haque M.S."/>
            <person name="Islam M.S."/>
            <person name="Emdad E.M."/>
            <person name="Islam M.M."/>
            <person name="Ahmed B."/>
            <person name="Halim A."/>
            <person name="Hossen Q.M.M."/>
            <person name="Hossain M.Z."/>
            <person name="Ahmed R."/>
            <person name="Khan M.M."/>
            <person name="Islam R."/>
            <person name="Rashid M.M."/>
            <person name="Khan S.A."/>
            <person name="Rahman M.S."/>
            <person name="Alam M."/>
        </authorList>
    </citation>
    <scope>NUCLEOTIDE SEQUENCE [LARGE SCALE GENOMIC DNA]</scope>
    <source>
        <strain evidence="2">cv. CVL-1</strain>
        <tissue evidence="1">Whole seedling</tissue>
    </source>
</reference>
<dbReference type="Proteomes" id="UP000188268">
    <property type="component" value="Unassembled WGS sequence"/>
</dbReference>
<evidence type="ECO:0000313" key="1">
    <source>
        <dbReference type="EMBL" id="OMO71718.1"/>
    </source>
</evidence>
<evidence type="ECO:0000313" key="2">
    <source>
        <dbReference type="Proteomes" id="UP000188268"/>
    </source>
</evidence>
<accession>A0A1R3HN34</accession>
<organism evidence="1 2">
    <name type="scientific">Corchorus capsularis</name>
    <name type="common">Jute</name>
    <dbReference type="NCBI Taxonomy" id="210143"/>
    <lineage>
        <taxon>Eukaryota</taxon>
        <taxon>Viridiplantae</taxon>
        <taxon>Streptophyta</taxon>
        <taxon>Embryophyta</taxon>
        <taxon>Tracheophyta</taxon>
        <taxon>Spermatophyta</taxon>
        <taxon>Magnoliopsida</taxon>
        <taxon>eudicotyledons</taxon>
        <taxon>Gunneridae</taxon>
        <taxon>Pentapetalae</taxon>
        <taxon>rosids</taxon>
        <taxon>malvids</taxon>
        <taxon>Malvales</taxon>
        <taxon>Malvaceae</taxon>
        <taxon>Grewioideae</taxon>
        <taxon>Apeibeae</taxon>
        <taxon>Corchorus</taxon>
    </lineage>
</organism>
<dbReference type="STRING" id="210143.A0A1R3HN34"/>
<protein>
    <submittedName>
        <fullName evidence="1">Uncharacterized protein</fullName>
    </submittedName>
</protein>